<sequence length="388" mass="42579">MKTFAGEKGGALHDSVVGMDNAAVEEKCYCEVPGNLEVGAPQAFFGGFGVGFRDVSGKMADENIGVGHKLAQDEVMLGEGDLRFGSGPGTAADLALNVTADDTGAAASTENLGCELRELLGYEKSVLLDEDFKPCLQVFWSPLSMKDEDLGMDEENDEHGSFSVSDVAWIKTKSQSWWPGKILNPLDASVDTMKANRAKQNKSRSFTGAVEKAVHEFGKRLMEKLTLERENDVNSLLVEFGEYSSILFEPGEFLLELKFLANASDQEEDFHDASYRGGRRRGRKRKSDQAAEVGTNGYPAAGDETGSWRLPDLNGGQQGMNTLEKRRGRRRKEEIASGEKTEVGLGAQLEYINQNLEMMTSMLEKSGDKLSPGKLEGEIRRRVLDKVR</sequence>
<gene>
    <name evidence="1" type="ORF">MLD38_032011</name>
</gene>
<evidence type="ECO:0000313" key="1">
    <source>
        <dbReference type="EMBL" id="KAI4326730.1"/>
    </source>
</evidence>
<reference evidence="2" key="1">
    <citation type="journal article" date="2023" name="Front. Plant Sci.">
        <title>Chromosomal-level genome assembly of Melastoma candidum provides insights into trichome evolution.</title>
        <authorList>
            <person name="Zhong Y."/>
            <person name="Wu W."/>
            <person name="Sun C."/>
            <person name="Zou P."/>
            <person name="Liu Y."/>
            <person name="Dai S."/>
            <person name="Zhou R."/>
        </authorList>
    </citation>
    <scope>NUCLEOTIDE SEQUENCE [LARGE SCALE GENOMIC DNA]</scope>
</reference>
<keyword evidence="2" id="KW-1185">Reference proteome</keyword>
<protein>
    <submittedName>
        <fullName evidence="1">Uncharacterized protein</fullName>
    </submittedName>
</protein>
<organism evidence="1 2">
    <name type="scientific">Melastoma candidum</name>
    <dbReference type="NCBI Taxonomy" id="119954"/>
    <lineage>
        <taxon>Eukaryota</taxon>
        <taxon>Viridiplantae</taxon>
        <taxon>Streptophyta</taxon>
        <taxon>Embryophyta</taxon>
        <taxon>Tracheophyta</taxon>
        <taxon>Spermatophyta</taxon>
        <taxon>Magnoliopsida</taxon>
        <taxon>eudicotyledons</taxon>
        <taxon>Gunneridae</taxon>
        <taxon>Pentapetalae</taxon>
        <taxon>rosids</taxon>
        <taxon>malvids</taxon>
        <taxon>Myrtales</taxon>
        <taxon>Melastomataceae</taxon>
        <taxon>Melastomatoideae</taxon>
        <taxon>Melastomateae</taxon>
        <taxon>Melastoma</taxon>
    </lineage>
</organism>
<proteinExistence type="predicted"/>
<dbReference type="EMBL" id="CM042888">
    <property type="protein sequence ID" value="KAI4326730.1"/>
    <property type="molecule type" value="Genomic_DNA"/>
</dbReference>
<name>A0ACB9MRZ8_9MYRT</name>
<evidence type="ECO:0000313" key="2">
    <source>
        <dbReference type="Proteomes" id="UP001057402"/>
    </source>
</evidence>
<dbReference type="Proteomes" id="UP001057402">
    <property type="component" value="Chromosome 9"/>
</dbReference>
<comment type="caution">
    <text evidence="1">The sequence shown here is derived from an EMBL/GenBank/DDBJ whole genome shotgun (WGS) entry which is preliminary data.</text>
</comment>
<accession>A0ACB9MRZ8</accession>